<keyword evidence="3" id="KW-1185">Reference proteome</keyword>
<feature type="region of interest" description="Disordered" evidence="1">
    <location>
        <begin position="269"/>
        <end position="330"/>
    </location>
</feature>
<dbReference type="EMBL" id="CAJNNV010001117">
    <property type="protein sequence ID" value="CAE8584336.1"/>
    <property type="molecule type" value="Genomic_DNA"/>
</dbReference>
<protein>
    <submittedName>
        <fullName evidence="2">Uncharacterized protein</fullName>
    </submittedName>
</protein>
<feature type="region of interest" description="Disordered" evidence="1">
    <location>
        <begin position="1"/>
        <end position="89"/>
    </location>
</feature>
<feature type="non-terminal residue" evidence="2">
    <location>
        <position position="1"/>
    </location>
</feature>
<evidence type="ECO:0000313" key="2">
    <source>
        <dbReference type="EMBL" id="CAE8584336.1"/>
    </source>
</evidence>
<comment type="caution">
    <text evidence="2">The sequence shown here is derived from an EMBL/GenBank/DDBJ whole genome shotgun (WGS) entry which is preliminary data.</text>
</comment>
<sequence>LKMPPGGKQQSLLRDSQDEPRSRAADRKQAGDEGTNSKTRPEGLRDQKPERAKAEEGRKAQTKDDSSEKVNKPSLRPASASAVRGDLPAPEEEAVIGEWRQVENVVTIIKGRSGLTMFADTTQPPLTLSWLSGGAYEARRTVSGDLVYELQLNKAKDILEVKKGERKLNIFRIAKSKTLVGEWVHCTRKKIPVVEGLSHLEIRGEDRPVLRLLRRKILEWEAQWEMDYGWQPVYCLEHVEGSHRMQLRRPQELQDAYCIPLEFARAGFGQPPWQPLPPPEEEDRPPPGRRGAASAAAPSLDSAGQERRRPSFRGGTSRSSAPPPTVSTGVVGNGPGPCGYGAAAGYGAGSGYGDPTSVACHVSSAGSAPPPPRTSHREQLREFCSINELSDRVVQVLLAVGQEEQRHVMGLDSGRNTYYLTGTVRDPNAVVMSRLRRLEKEPLSGGRSGSRPPVRDRSDSPGRRSRSP</sequence>
<proteinExistence type="predicted"/>
<organism evidence="2 3">
    <name type="scientific">Polarella glacialis</name>
    <name type="common">Dinoflagellate</name>
    <dbReference type="NCBI Taxonomy" id="89957"/>
    <lineage>
        <taxon>Eukaryota</taxon>
        <taxon>Sar</taxon>
        <taxon>Alveolata</taxon>
        <taxon>Dinophyceae</taxon>
        <taxon>Suessiales</taxon>
        <taxon>Suessiaceae</taxon>
        <taxon>Polarella</taxon>
    </lineage>
</organism>
<feature type="region of interest" description="Disordered" evidence="1">
    <location>
        <begin position="437"/>
        <end position="468"/>
    </location>
</feature>
<feature type="compositionally biased region" description="Low complexity" evidence="1">
    <location>
        <begin position="289"/>
        <end position="303"/>
    </location>
</feature>
<gene>
    <name evidence="2" type="ORF">PGLA1383_LOCUS3270</name>
</gene>
<reference evidence="2" key="1">
    <citation type="submission" date="2021-02" db="EMBL/GenBank/DDBJ databases">
        <authorList>
            <person name="Dougan E. K."/>
            <person name="Rhodes N."/>
            <person name="Thang M."/>
            <person name="Chan C."/>
        </authorList>
    </citation>
    <scope>NUCLEOTIDE SEQUENCE</scope>
</reference>
<evidence type="ECO:0000256" key="1">
    <source>
        <dbReference type="SAM" id="MobiDB-lite"/>
    </source>
</evidence>
<feature type="compositionally biased region" description="Basic and acidic residues" evidence="1">
    <location>
        <begin position="39"/>
        <end position="71"/>
    </location>
</feature>
<evidence type="ECO:0000313" key="3">
    <source>
        <dbReference type="Proteomes" id="UP000654075"/>
    </source>
</evidence>
<accession>A0A813D7H0</accession>
<dbReference type="AlphaFoldDB" id="A0A813D7H0"/>
<name>A0A813D7H0_POLGL</name>
<feature type="compositionally biased region" description="Basic and acidic residues" evidence="1">
    <location>
        <begin position="15"/>
        <end position="31"/>
    </location>
</feature>
<feature type="compositionally biased region" description="Basic and acidic residues" evidence="1">
    <location>
        <begin position="453"/>
        <end position="462"/>
    </location>
</feature>
<dbReference type="Proteomes" id="UP000654075">
    <property type="component" value="Unassembled WGS sequence"/>
</dbReference>